<name>A0A7W5YMG5_9ACTN</name>
<sequence length="51" mass="5250">MSATLLVLSPALAPKAGETSVLRPRAPGTSTDLGLSSPTGVYRDLTHSSLR</sequence>
<dbReference type="EMBL" id="JACIBV010000001">
    <property type="protein sequence ID" value="MBB3726307.1"/>
    <property type="molecule type" value="Genomic_DNA"/>
</dbReference>
<organism evidence="2 3">
    <name type="scientific">Nonomuraea dietziae</name>
    <dbReference type="NCBI Taxonomy" id="65515"/>
    <lineage>
        <taxon>Bacteria</taxon>
        <taxon>Bacillati</taxon>
        <taxon>Actinomycetota</taxon>
        <taxon>Actinomycetes</taxon>
        <taxon>Streptosporangiales</taxon>
        <taxon>Streptosporangiaceae</taxon>
        <taxon>Nonomuraea</taxon>
    </lineage>
</organism>
<evidence type="ECO:0000256" key="1">
    <source>
        <dbReference type="SAM" id="MobiDB-lite"/>
    </source>
</evidence>
<dbReference type="RefSeq" id="WP_183645779.1">
    <property type="nucleotide sequence ID" value="NZ_BAAAXX010000060.1"/>
</dbReference>
<dbReference type="GeneID" id="95388676"/>
<gene>
    <name evidence="2" type="ORF">FHR33_002167</name>
</gene>
<proteinExistence type="predicted"/>
<keyword evidence="3" id="KW-1185">Reference proteome</keyword>
<feature type="compositionally biased region" description="Polar residues" evidence="1">
    <location>
        <begin position="28"/>
        <end position="39"/>
    </location>
</feature>
<accession>A0A7W5YMG5</accession>
<comment type="caution">
    <text evidence="2">The sequence shown here is derived from an EMBL/GenBank/DDBJ whole genome shotgun (WGS) entry which is preliminary data.</text>
</comment>
<protein>
    <submittedName>
        <fullName evidence="2">Uncharacterized protein</fullName>
    </submittedName>
</protein>
<dbReference type="Proteomes" id="UP000579945">
    <property type="component" value="Unassembled WGS sequence"/>
</dbReference>
<reference evidence="2 3" key="1">
    <citation type="submission" date="2020-08" db="EMBL/GenBank/DDBJ databases">
        <title>Sequencing the genomes of 1000 actinobacteria strains.</title>
        <authorList>
            <person name="Klenk H.-P."/>
        </authorList>
    </citation>
    <scope>NUCLEOTIDE SEQUENCE [LARGE SCALE GENOMIC DNA]</scope>
    <source>
        <strain evidence="2 3">DSM 44320</strain>
    </source>
</reference>
<feature type="region of interest" description="Disordered" evidence="1">
    <location>
        <begin position="16"/>
        <end position="51"/>
    </location>
</feature>
<evidence type="ECO:0000313" key="3">
    <source>
        <dbReference type="Proteomes" id="UP000579945"/>
    </source>
</evidence>
<dbReference type="AlphaFoldDB" id="A0A7W5YMG5"/>
<evidence type="ECO:0000313" key="2">
    <source>
        <dbReference type="EMBL" id="MBB3726307.1"/>
    </source>
</evidence>